<name>A0A6A6JLA3_WESOR</name>
<dbReference type="InterPro" id="IPR028909">
    <property type="entry name" value="bL21-like"/>
</dbReference>
<dbReference type="RefSeq" id="XP_033654979.1">
    <property type="nucleotide sequence ID" value="XM_033798140.1"/>
</dbReference>
<dbReference type="PANTHER" id="PTHR21349">
    <property type="entry name" value="50S RIBOSOMAL PROTEIN L21"/>
    <property type="match status" value="1"/>
</dbReference>
<sequence>MFAPALRRAVFETTTRVPTTTTSILPPAFLLPFSHRAPITTVSHSLETGNVAEPLLHSGQHISSGLKEAIASRPTSQTASSTTPSPAFTSVPYGQQSLQVRTITPQIRQLLPLLRAQSAHYITVHIHGRPYLLTQGDTLRLPFLMKDVQPGDILRLNRATHIGSRDYTLKAPATVKGTRDSPKQVFYLDERLFVCRATVVGTELEPERVKEKTKRRQRHVRHVRSQHRYTVLKISQVEVRSLEEYDELVMKEQGRKGKARRNADASEELAEVAA</sequence>
<dbReference type="Pfam" id="PF00829">
    <property type="entry name" value="Ribosomal_L21p"/>
    <property type="match status" value="1"/>
</dbReference>
<evidence type="ECO:0000313" key="5">
    <source>
        <dbReference type="Proteomes" id="UP000800097"/>
    </source>
</evidence>
<dbReference type="OrthoDB" id="5994at2759"/>
<evidence type="ECO:0000313" key="4">
    <source>
        <dbReference type="EMBL" id="KAF2277440.1"/>
    </source>
</evidence>
<feature type="region of interest" description="Disordered" evidence="3">
    <location>
        <begin position="69"/>
        <end position="90"/>
    </location>
</feature>
<dbReference type="PANTHER" id="PTHR21349:SF0">
    <property type="entry name" value="LARGE RIBOSOMAL SUBUNIT PROTEIN BL21M"/>
    <property type="match status" value="1"/>
</dbReference>
<protein>
    <recommendedName>
        <fullName evidence="2">Large ribosomal subunit protein bL21m</fullName>
    </recommendedName>
</protein>
<dbReference type="AlphaFoldDB" id="A0A6A6JLA3"/>
<organism evidence="4 5">
    <name type="scientific">Westerdykella ornata</name>
    <dbReference type="NCBI Taxonomy" id="318751"/>
    <lineage>
        <taxon>Eukaryota</taxon>
        <taxon>Fungi</taxon>
        <taxon>Dikarya</taxon>
        <taxon>Ascomycota</taxon>
        <taxon>Pezizomycotina</taxon>
        <taxon>Dothideomycetes</taxon>
        <taxon>Pleosporomycetidae</taxon>
        <taxon>Pleosporales</taxon>
        <taxon>Sporormiaceae</taxon>
        <taxon>Westerdykella</taxon>
    </lineage>
</organism>
<gene>
    <name evidence="4" type="ORF">EI97DRAFT_432317</name>
</gene>
<dbReference type="Proteomes" id="UP000800097">
    <property type="component" value="Unassembled WGS sequence"/>
</dbReference>
<dbReference type="GeneID" id="54551315"/>
<reference evidence="4" key="1">
    <citation type="journal article" date="2020" name="Stud. Mycol.">
        <title>101 Dothideomycetes genomes: a test case for predicting lifestyles and emergence of pathogens.</title>
        <authorList>
            <person name="Haridas S."/>
            <person name="Albert R."/>
            <person name="Binder M."/>
            <person name="Bloem J."/>
            <person name="Labutti K."/>
            <person name="Salamov A."/>
            <person name="Andreopoulos B."/>
            <person name="Baker S."/>
            <person name="Barry K."/>
            <person name="Bills G."/>
            <person name="Bluhm B."/>
            <person name="Cannon C."/>
            <person name="Castanera R."/>
            <person name="Culley D."/>
            <person name="Daum C."/>
            <person name="Ezra D."/>
            <person name="Gonzalez J."/>
            <person name="Henrissat B."/>
            <person name="Kuo A."/>
            <person name="Liang C."/>
            <person name="Lipzen A."/>
            <person name="Lutzoni F."/>
            <person name="Magnuson J."/>
            <person name="Mondo S."/>
            <person name="Nolan M."/>
            <person name="Ohm R."/>
            <person name="Pangilinan J."/>
            <person name="Park H.-J."/>
            <person name="Ramirez L."/>
            <person name="Alfaro M."/>
            <person name="Sun H."/>
            <person name="Tritt A."/>
            <person name="Yoshinaga Y."/>
            <person name="Zwiers L.-H."/>
            <person name="Turgeon B."/>
            <person name="Goodwin S."/>
            <person name="Spatafora J."/>
            <person name="Crous P."/>
            <person name="Grigoriev I."/>
        </authorList>
    </citation>
    <scope>NUCLEOTIDE SEQUENCE</scope>
    <source>
        <strain evidence="4">CBS 379.55</strain>
    </source>
</reference>
<dbReference type="GO" id="GO:0003735">
    <property type="term" value="F:structural constituent of ribosome"/>
    <property type="evidence" value="ECO:0007669"/>
    <property type="project" value="TreeGrafter"/>
</dbReference>
<feature type="compositionally biased region" description="Low complexity" evidence="3">
    <location>
        <begin position="71"/>
        <end position="90"/>
    </location>
</feature>
<dbReference type="EMBL" id="ML986490">
    <property type="protein sequence ID" value="KAF2277440.1"/>
    <property type="molecule type" value="Genomic_DNA"/>
</dbReference>
<dbReference type="SUPFAM" id="SSF141091">
    <property type="entry name" value="L21p-like"/>
    <property type="match status" value="1"/>
</dbReference>
<feature type="region of interest" description="Disordered" evidence="3">
    <location>
        <begin position="250"/>
        <end position="274"/>
    </location>
</feature>
<dbReference type="GO" id="GO:0005762">
    <property type="term" value="C:mitochondrial large ribosomal subunit"/>
    <property type="evidence" value="ECO:0007669"/>
    <property type="project" value="TreeGrafter"/>
</dbReference>
<dbReference type="InterPro" id="IPR036164">
    <property type="entry name" value="bL21-like_sf"/>
</dbReference>
<evidence type="ECO:0000256" key="2">
    <source>
        <dbReference type="ARBA" id="ARBA00044129"/>
    </source>
</evidence>
<accession>A0A6A6JLA3</accession>
<feature type="compositionally biased region" description="Acidic residues" evidence="3">
    <location>
        <begin position="265"/>
        <end position="274"/>
    </location>
</feature>
<keyword evidence="5" id="KW-1185">Reference proteome</keyword>
<comment type="similarity">
    <text evidence="1">Belongs to the bacterial ribosomal protein bL21 family.</text>
</comment>
<evidence type="ECO:0000256" key="3">
    <source>
        <dbReference type="SAM" id="MobiDB-lite"/>
    </source>
</evidence>
<evidence type="ECO:0000256" key="1">
    <source>
        <dbReference type="ARBA" id="ARBA00008563"/>
    </source>
</evidence>
<proteinExistence type="inferred from homology"/>